<dbReference type="Pfam" id="PF13193">
    <property type="entry name" value="AMP-binding_C"/>
    <property type="match status" value="1"/>
</dbReference>
<dbReference type="Proteomes" id="UP001501265">
    <property type="component" value="Unassembled WGS sequence"/>
</dbReference>
<feature type="domain" description="AMP-binding enzyme C-terminal" evidence="2">
    <location>
        <begin position="436"/>
        <end position="518"/>
    </location>
</feature>
<organism evidence="3 4">
    <name type="scientific">Streptomyces ziwulingensis</name>
    <dbReference type="NCBI Taxonomy" id="1045501"/>
    <lineage>
        <taxon>Bacteria</taxon>
        <taxon>Bacillati</taxon>
        <taxon>Actinomycetota</taxon>
        <taxon>Actinomycetes</taxon>
        <taxon>Kitasatosporales</taxon>
        <taxon>Streptomycetaceae</taxon>
        <taxon>Streptomyces</taxon>
    </lineage>
</organism>
<dbReference type="SUPFAM" id="SSF56801">
    <property type="entry name" value="Acetyl-CoA synthetase-like"/>
    <property type="match status" value="1"/>
</dbReference>
<keyword evidence="4" id="KW-1185">Reference proteome</keyword>
<evidence type="ECO:0000313" key="4">
    <source>
        <dbReference type="Proteomes" id="UP001501265"/>
    </source>
</evidence>
<accession>A0ABP9CVY0</accession>
<dbReference type="InterPro" id="IPR045851">
    <property type="entry name" value="AMP-bd_C_sf"/>
</dbReference>
<proteinExistence type="predicted"/>
<dbReference type="InterPro" id="IPR020845">
    <property type="entry name" value="AMP-binding_CS"/>
</dbReference>
<reference evidence="4" key="1">
    <citation type="journal article" date="2019" name="Int. J. Syst. Evol. Microbiol.">
        <title>The Global Catalogue of Microorganisms (GCM) 10K type strain sequencing project: providing services to taxonomists for standard genome sequencing and annotation.</title>
        <authorList>
            <consortium name="The Broad Institute Genomics Platform"/>
            <consortium name="The Broad Institute Genome Sequencing Center for Infectious Disease"/>
            <person name="Wu L."/>
            <person name="Ma J."/>
        </authorList>
    </citation>
    <scope>NUCLEOTIDE SEQUENCE [LARGE SCALE GENOMIC DNA]</scope>
    <source>
        <strain evidence="4">JCM 18081</strain>
    </source>
</reference>
<dbReference type="Gene3D" id="3.40.50.12780">
    <property type="entry name" value="N-terminal domain of ligase-like"/>
    <property type="match status" value="1"/>
</dbReference>
<dbReference type="PANTHER" id="PTHR45527">
    <property type="entry name" value="NONRIBOSOMAL PEPTIDE SYNTHETASE"/>
    <property type="match status" value="1"/>
</dbReference>
<dbReference type="Pfam" id="PF00501">
    <property type="entry name" value="AMP-binding"/>
    <property type="match status" value="1"/>
</dbReference>
<dbReference type="PROSITE" id="PS00455">
    <property type="entry name" value="AMP_BINDING"/>
    <property type="match status" value="1"/>
</dbReference>
<dbReference type="PANTHER" id="PTHR45527:SF14">
    <property type="entry name" value="PLIPASTATIN SYNTHASE SUBUNIT B"/>
    <property type="match status" value="1"/>
</dbReference>
<dbReference type="InterPro" id="IPR025110">
    <property type="entry name" value="AMP-bd_C"/>
</dbReference>
<feature type="domain" description="AMP-dependent synthetase/ligase" evidence="1">
    <location>
        <begin position="12"/>
        <end position="378"/>
    </location>
</feature>
<dbReference type="InterPro" id="IPR000873">
    <property type="entry name" value="AMP-dep_synth/lig_dom"/>
</dbReference>
<name>A0ABP9CVY0_9ACTN</name>
<evidence type="ECO:0000259" key="2">
    <source>
        <dbReference type="Pfam" id="PF13193"/>
    </source>
</evidence>
<dbReference type="NCBIfam" id="TIGR01733">
    <property type="entry name" value="AA-adenyl-dom"/>
    <property type="match status" value="1"/>
</dbReference>
<comment type="caution">
    <text evidence="3">The sequence shown here is derived from an EMBL/GenBank/DDBJ whole genome shotgun (WGS) entry which is preliminary data.</text>
</comment>
<dbReference type="Gene3D" id="3.30.300.30">
    <property type="match status" value="1"/>
</dbReference>
<dbReference type="CDD" id="cd17643">
    <property type="entry name" value="A_NRPS_Cytc1-like"/>
    <property type="match status" value="1"/>
</dbReference>
<dbReference type="RefSeq" id="WP_345623584.1">
    <property type="nucleotide sequence ID" value="NZ_BAABIG010000072.1"/>
</dbReference>
<protein>
    <recommendedName>
        <fullName evidence="5">Amino acid adenylation domain-containing protein</fullName>
    </recommendedName>
</protein>
<sequence>MLPGRTLHEIFASRARATPRRTALSTPDGAVSYGELDARSDLLAARLRAQGVGPNVLVGLCARRGTEAIVAMLGILKARGAYVPIDPGYPTERIDFLLADCGAPILVAATDTAEVMTGRHPAIVWTGPHGDGRTEIAAAAAPPDAGGPAAQPGENHLAYVIYTSGSTGEPKGVAVEHRNAVSLFEQTAPLFGIDHRDTWALFHSISFDFSVWEIWGALLFGGRLVLLPEAATRWPSLLASWLRTQQVTVLNQTPSAFHQFLGALFPRGSGTEEKIGPSLRLVVFGGERLDPRLLKPWIETYGDDKPRLVNMYGITETTVHCTWRRITAADLDSDGDSPIGVPLPAVRVHLLDGARQAVPDGVPGEMYIAGSGVARGYLGRPDLTAERFVAAPPGLGEERLYRSGDRAVRLLGGALVYLGRADAQLKVRGYRIEPGEIEEVLSRMPGITGAVVTARDFGKGDVRLVAHLLPAPAAGVDEKSAADLIAAAEQRARAALPRHLRPSSYEIIHEMPMTLQGKVNRDALGA</sequence>
<gene>
    <name evidence="3" type="ORF">GCM10023220_59270</name>
</gene>
<evidence type="ECO:0000313" key="3">
    <source>
        <dbReference type="EMBL" id="GAA4818624.1"/>
    </source>
</evidence>
<evidence type="ECO:0008006" key="5">
    <source>
        <dbReference type="Google" id="ProtNLM"/>
    </source>
</evidence>
<dbReference type="InterPro" id="IPR010071">
    <property type="entry name" value="AA_adenyl_dom"/>
</dbReference>
<evidence type="ECO:0000259" key="1">
    <source>
        <dbReference type="Pfam" id="PF00501"/>
    </source>
</evidence>
<dbReference type="InterPro" id="IPR042099">
    <property type="entry name" value="ANL_N_sf"/>
</dbReference>
<dbReference type="EMBL" id="BAABIG010000072">
    <property type="protein sequence ID" value="GAA4818624.1"/>
    <property type="molecule type" value="Genomic_DNA"/>
</dbReference>